<dbReference type="AlphaFoldDB" id="A0A0X8X862"/>
<gene>
    <name evidence="4" type="ORF">HH1059_05740</name>
</gene>
<evidence type="ECO:0000256" key="2">
    <source>
        <dbReference type="ARBA" id="ARBA00023002"/>
    </source>
</evidence>
<dbReference type="InterPro" id="IPR020843">
    <property type="entry name" value="ER"/>
</dbReference>
<dbReference type="SUPFAM" id="SSF50129">
    <property type="entry name" value="GroES-like"/>
    <property type="match status" value="1"/>
</dbReference>
<reference evidence="4" key="1">
    <citation type="submission" date="2016-02" db="EMBL/GenBank/DDBJ databases">
        <title>Halorhodospira halochloris DSM-1059 complete genome, version 2.</title>
        <authorList>
            <person name="Tsukatani Y."/>
        </authorList>
    </citation>
    <scope>NUCLEOTIDE SEQUENCE</scope>
    <source>
        <strain evidence="4">DSM 1059</strain>
    </source>
</reference>
<dbReference type="OrthoDB" id="9785812at2"/>
<dbReference type="Gene3D" id="3.90.180.10">
    <property type="entry name" value="Medium-chain alcohol dehydrogenases, catalytic domain"/>
    <property type="match status" value="1"/>
</dbReference>
<dbReference type="GO" id="GO:0070402">
    <property type="term" value="F:NADPH binding"/>
    <property type="evidence" value="ECO:0007669"/>
    <property type="project" value="TreeGrafter"/>
</dbReference>
<evidence type="ECO:0000313" key="4">
    <source>
        <dbReference type="EMBL" id="BAU57259.1"/>
    </source>
</evidence>
<dbReference type="PANTHER" id="PTHR48106">
    <property type="entry name" value="QUINONE OXIDOREDUCTASE PIG3-RELATED"/>
    <property type="match status" value="1"/>
</dbReference>
<dbReference type="SMART" id="SM00829">
    <property type="entry name" value="PKS_ER"/>
    <property type="match status" value="1"/>
</dbReference>
<name>A0A0X8X862_HALHR</name>
<dbReference type="InterPro" id="IPR013154">
    <property type="entry name" value="ADH-like_N"/>
</dbReference>
<dbReference type="PROSITE" id="PS01162">
    <property type="entry name" value="QOR_ZETA_CRYSTAL"/>
    <property type="match status" value="1"/>
</dbReference>
<organism evidence="4 5">
    <name type="scientific">Halorhodospira halochloris</name>
    <name type="common">Ectothiorhodospira halochloris</name>
    <dbReference type="NCBI Taxonomy" id="1052"/>
    <lineage>
        <taxon>Bacteria</taxon>
        <taxon>Pseudomonadati</taxon>
        <taxon>Pseudomonadota</taxon>
        <taxon>Gammaproteobacteria</taxon>
        <taxon>Chromatiales</taxon>
        <taxon>Ectothiorhodospiraceae</taxon>
        <taxon>Halorhodospira</taxon>
    </lineage>
</organism>
<dbReference type="GO" id="GO:0008270">
    <property type="term" value="F:zinc ion binding"/>
    <property type="evidence" value="ECO:0007669"/>
    <property type="project" value="InterPro"/>
</dbReference>
<evidence type="ECO:0000256" key="1">
    <source>
        <dbReference type="ARBA" id="ARBA00022857"/>
    </source>
</evidence>
<dbReference type="Proteomes" id="UP000218890">
    <property type="component" value="Chromosome"/>
</dbReference>
<dbReference type="KEGG" id="hhk:HH1059_05740"/>
<proteinExistence type="predicted"/>
<keyword evidence="1" id="KW-0521">NADP</keyword>
<dbReference type="InterPro" id="IPR036291">
    <property type="entry name" value="NAD(P)-bd_dom_sf"/>
</dbReference>
<dbReference type="EMBL" id="AP017372">
    <property type="protein sequence ID" value="BAU57259.1"/>
    <property type="molecule type" value="Genomic_DNA"/>
</dbReference>
<sequence length="332" mass="35406">MRCVQMTAIGGPEVLRVEDSTAAEPGPRQAKVKISAAGINPIDTKIRSRGLFSSDASLPAVLGCDGAGVVEAIGEGVERVSPGDRVFYFNGGIGFDPGNYAEYAVVDERCLAIIPQNIDHVTAAATPLAALTAWEGLFDRGRLGGDETVLIHAGAGGVGHLAIQLASETGARVLTTVSDDKKECFVGELGADEVIRYRERDFVDVALELTDGEGVDLVLDCVGGETCARSLHALATYGRLVTILALPEGLDWQHARMHNLSVAQELMLTPMVLGRMDLREHQTSILEAMATRLAAGRVKVHVEKTWPLERAEEAHRYLEAGGVMGKLALTID</sequence>
<evidence type="ECO:0000313" key="5">
    <source>
        <dbReference type="Proteomes" id="UP000218890"/>
    </source>
</evidence>
<keyword evidence="5" id="KW-1185">Reference proteome</keyword>
<dbReference type="Gene3D" id="3.40.50.720">
    <property type="entry name" value="NAD(P)-binding Rossmann-like Domain"/>
    <property type="match status" value="1"/>
</dbReference>
<dbReference type="GO" id="GO:0016651">
    <property type="term" value="F:oxidoreductase activity, acting on NAD(P)H"/>
    <property type="evidence" value="ECO:0007669"/>
    <property type="project" value="TreeGrafter"/>
</dbReference>
<dbReference type="Pfam" id="PF08240">
    <property type="entry name" value="ADH_N"/>
    <property type="match status" value="1"/>
</dbReference>
<dbReference type="InterPro" id="IPR011032">
    <property type="entry name" value="GroES-like_sf"/>
</dbReference>
<accession>A0A0X8X862</accession>
<dbReference type="SUPFAM" id="SSF51735">
    <property type="entry name" value="NAD(P)-binding Rossmann-fold domains"/>
    <property type="match status" value="1"/>
</dbReference>
<dbReference type="Pfam" id="PF13602">
    <property type="entry name" value="ADH_zinc_N_2"/>
    <property type="match status" value="1"/>
</dbReference>
<feature type="domain" description="Enoyl reductase (ER)" evidence="3">
    <location>
        <begin position="10"/>
        <end position="329"/>
    </location>
</feature>
<protein>
    <submittedName>
        <fullName evidence="4">Zinc-containing alcohol dehydrogenase</fullName>
    </submittedName>
</protein>
<dbReference type="InterPro" id="IPR002364">
    <property type="entry name" value="Quin_OxRdtase/zeta-crystal_CS"/>
</dbReference>
<keyword evidence="2" id="KW-0560">Oxidoreductase</keyword>
<dbReference type="RefSeq" id="WP_096408069.1">
    <property type="nucleotide sequence ID" value="NZ_AP017372.2"/>
</dbReference>
<evidence type="ECO:0000259" key="3">
    <source>
        <dbReference type="SMART" id="SM00829"/>
    </source>
</evidence>